<dbReference type="Proteomes" id="UP000032749">
    <property type="component" value="Chromosome"/>
</dbReference>
<evidence type="ECO:0000313" key="1">
    <source>
        <dbReference type="EMBL" id="CCK74823.1"/>
    </source>
</evidence>
<gene>
    <name evidence="1" type="ORF">OLEAN_C06470</name>
</gene>
<organism evidence="1 2">
    <name type="scientific">Oleispira antarctica RB-8</name>
    <dbReference type="NCBI Taxonomy" id="698738"/>
    <lineage>
        <taxon>Bacteria</taxon>
        <taxon>Pseudomonadati</taxon>
        <taxon>Pseudomonadota</taxon>
        <taxon>Gammaproteobacteria</taxon>
        <taxon>Oceanospirillales</taxon>
        <taxon>Oceanospirillaceae</taxon>
        <taxon>Oleispira</taxon>
    </lineage>
</organism>
<dbReference type="HOGENOM" id="CLU_3101556_0_0_6"/>
<proteinExistence type="predicted"/>
<sequence length="51" mass="6253">MLGSEEWPEVPFIEWDFVSFDRRRIEKAKDDWREQRFPKIPGDDNEFTPLP</sequence>
<protein>
    <submittedName>
        <fullName evidence="1">Pirin-like protein</fullName>
    </submittedName>
</protein>
<reference evidence="1 2" key="1">
    <citation type="journal article" date="2013" name="Nat. Commun.">
        <title>Genome sequence and functional genomic analysis of the oil-degrading bacterium Oleispira antarctica.</title>
        <authorList>
            <person name="Kube M."/>
            <person name="Chernikova T.N."/>
            <person name="Al-Ramahi Y."/>
            <person name="Beloqui A."/>
            <person name="Lopez-Cortez N."/>
            <person name="Guazzaroni M.E."/>
            <person name="Heipieper H.J."/>
            <person name="Klages S."/>
            <person name="Kotsyurbenko O.R."/>
            <person name="Langer I."/>
            <person name="Nechitaylo T.Y."/>
            <person name="Lunsdorf H."/>
            <person name="Fernandez M."/>
            <person name="Juarez S."/>
            <person name="Ciordia S."/>
            <person name="Singer A."/>
            <person name="Kagan O."/>
            <person name="Egorova O."/>
            <person name="Petit P.A."/>
            <person name="Stogios P."/>
            <person name="Kim Y."/>
            <person name="Tchigvintsev A."/>
            <person name="Flick R."/>
            <person name="Denaro R."/>
            <person name="Genovese M."/>
            <person name="Albar J.P."/>
            <person name="Reva O.N."/>
            <person name="Martinez-Gomariz M."/>
            <person name="Tran H."/>
            <person name="Ferrer M."/>
            <person name="Savchenko A."/>
            <person name="Yakunin A.F."/>
            <person name="Yakimov M.M."/>
            <person name="Golyshina O.V."/>
            <person name="Reinhardt R."/>
            <person name="Golyshin P.N."/>
        </authorList>
    </citation>
    <scope>NUCLEOTIDE SEQUENCE [LARGE SCALE GENOMIC DNA]</scope>
</reference>
<name>R4YNT1_OLEAN</name>
<dbReference type="AlphaFoldDB" id="R4YNT1"/>
<evidence type="ECO:0000313" key="2">
    <source>
        <dbReference type="Proteomes" id="UP000032749"/>
    </source>
</evidence>
<dbReference type="OrthoDB" id="9780903at2"/>
<keyword evidence="2" id="KW-1185">Reference proteome</keyword>
<dbReference type="KEGG" id="oai:OLEAN_C06470"/>
<dbReference type="STRING" id="698738.OLEAN_C06470"/>
<dbReference type="EMBL" id="FO203512">
    <property type="protein sequence ID" value="CCK74823.1"/>
    <property type="molecule type" value="Genomic_DNA"/>
</dbReference>
<accession>R4YNT1</accession>